<feature type="domain" description="Pterin-binding" evidence="9">
    <location>
        <begin position="105"/>
        <end position="358"/>
    </location>
</feature>
<dbReference type="InterPro" id="IPR045031">
    <property type="entry name" value="DHP_synth-like"/>
</dbReference>
<evidence type="ECO:0000256" key="8">
    <source>
        <dbReference type="ARBA" id="ARBA00022909"/>
    </source>
</evidence>
<dbReference type="InterPro" id="IPR006390">
    <property type="entry name" value="DHP_synth_dom"/>
</dbReference>
<dbReference type="PROSITE" id="PS00793">
    <property type="entry name" value="DHPS_2"/>
    <property type="match status" value="1"/>
</dbReference>
<dbReference type="EMBL" id="FNBW01000002">
    <property type="protein sequence ID" value="SDF24068.1"/>
    <property type="molecule type" value="Genomic_DNA"/>
</dbReference>
<evidence type="ECO:0000313" key="10">
    <source>
        <dbReference type="EMBL" id="SDF24068.1"/>
    </source>
</evidence>
<dbReference type="GO" id="GO:0005829">
    <property type="term" value="C:cytosol"/>
    <property type="evidence" value="ECO:0007669"/>
    <property type="project" value="TreeGrafter"/>
</dbReference>
<dbReference type="PANTHER" id="PTHR20941">
    <property type="entry name" value="FOLATE SYNTHESIS PROTEINS"/>
    <property type="match status" value="1"/>
</dbReference>
<organism evidence="10 11">
    <name type="scientific">Thalassobaculum litoreum DSM 18839</name>
    <dbReference type="NCBI Taxonomy" id="1123362"/>
    <lineage>
        <taxon>Bacteria</taxon>
        <taxon>Pseudomonadati</taxon>
        <taxon>Pseudomonadota</taxon>
        <taxon>Alphaproteobacteria</taxon>
        <taxon>Rhodospirillales</taxon>
        <taxon>Thalassobaculaceae</taxon>
        <taxon>Thalassobaculum</taxon>
    </lineage>
</organism>
<dbReference type="NCBIfam" id="TIGR01496">
    <property type="entry name" value="DHPS"/>
    <property type="match status" value="1"/>
</dbReference>
<dbReference type="AlphaFoldDB" id="A0A8G2BEQ7"/>
<evidence type="ECO:0000313" key="11">
    <source>
        <dbReference type="Proteomes" id="UP000198615"/>
    </source>
</evidence>
<evidence type="ECO:0000256" key="4">
    <source>
        <dbReference type="ARBA" id="ARBA00012458"/>
    </source>
</evidence>
<keyword evidence="6" id="KW-0479">Metal-binding</keyword>
<comment type="caution">
    <text evidence="10">The sequence shown here is derived from an EMBL/GenBank/DDBJ whole genome shotgun (WGS) entry which is preliminary data.</text>
</comment>
<sequence>MTLPIIFEPAPRRGLSVSALPQPGYARPADLVYGASAEAAVAAGDGLPLAGGPIAFRSLDLIRRDVDAVRLQTVPVADLDPDILPSGLLDRLTVPRDPVWSTDGPAIMGIVNVTPDSFSDGGRFASRDAAIAQGRRLAEEGARILDIGGESTRPGAAEVSIDQEIDRVVPVIEVLAGEGHCVSVDTRKAPVMRAALDAGASIVNDVSALTHDPDAPALLAARNCPVILMHMRGEPGTMQADPRYECAPLEVYDELHARLAAAEAAGIARERLVVDPGFGFAKTAIHNIQVTAWLALLHGMGRPVLFGGSRKSSIAVLSRGEPADDRLPGSLALALAGADLGAQTVRVHDAAETAQAFALRRAILQEC</sequence>
<dbReference type="SUPFAM" id="SSF51717">
    <property type="entry name" value="Dihydropteroate synthetase-like"/>
    <property type="match status" value="1"/>
</dbReference>
<evidence type="ECO:0000256" key="1">
    <source>
        <dbReference type="ARBA" id="ARBA00000012"/>
    </source>
</evidence>
<keyword evidence="7" id="KW-0460">Magnesium</keyword>
<dbReference type="OrthoDB" id="9811744at2"/>
<gene>
    <name evidence="10" type="ORF">SAMN05660686_00700</name>
</gene>
<dbReference type="RefSeq" id="WP_093148213.1">
    <property type="nucleotide sequence ID" value="NZ_FNBW01000002.1"/>
</dbReference>
<keyword evidence="11" id="KW-1185">Reference proteome</keyword>
<dbReference type="GO" id="GO:0046872">
    <property type="term" value="F:metal ion binding"/>
    <property type="evidence" value="ECO:0007669"/>
    <property type="project" value="UniProtKB-KW"/>
</dbReference>
<dbReference type="PANTHER" id="PTHR20941:SF1">
    <property type="entry name" value="FOLIC ACID SYNTHESIS PROTEIN FOL1"/>
    <property type="match status" value="1"/>
</dbReference>
<keyword evidence="8" id="KW-0289">Folate biosynthesis</keyword>
<comment type="catalytic activity">
    <reaction evidence="1">
        <text>(7,8-dihydropterin-6-yl)methyl diphosphate + 4-aminobenzoate = 7,8-dihydropteroate + diphosphate</text>
        <dbReference type="Rhea" id="RHEA:19949"/>
        <dbReference type="ChEBI" id="CHEBI:17836"/>
        <dbReference type="ChEBI" id="CHEBI:17839"/>
        <dbReference type="ChEBI" id="CHEBI:33019"/>
        <dbReference type="ChEBI" id="CHEBI:72950"/>
        <dbReference type="EC" id="2.5.1.15"/>
    </reaction>
</comment>
<evidence type="ECO:0000256" key="7">
    <source>
        <dbReference type="ARBA" id="ARBA00022842"/>
    </source>
</evidence>
<evidence type="ECO:0000256" key="6">
    <source>
        <dbReference type="ARBA" id="ARBA00022723"/>
    </source>
</evidence>
<dbReference type="GO" id="GO:0046654">
    <property type="term" value="P:tetrahydrofolate biosynthetic process"/>
    <property type="evidence" value="ECO:0007669"/>
    <property type="project" value="TreeGrafter"/>
</dbReference>
<name>A0A8G2BEQ7_9PROT</name>
<dbReference type="Gene3D" id="3.20.20.20">
    <property type="entry name" value="Dihydropteroate synthase-like"/>
    <property type="match status" value="1"/>
</dbReference>
<keyword evidence="5" id="KW-0808">Transferase</keyword>
<evidence type="ECO:0000256" key="5">
    <source>
        <dbReference type="ARBA" id="ARBA00022679"/>
    </source>
</evidence>
<dbReference type="InterPro" id="IPR011005">
    <property type="entry name" value="Dihydropteroate_synth-like_sf"/>
</dbReference>
<reference evidence="10 11" key="1">
    <citation type="submission" date="2016-10" db="EMBL/GenBank/DDBJ databases">
        <authorList>
            <person name="Varghese N."/>
            <person name="Submissions S."/>
        </authorList>
    </citation>
    <scope>NUCLEOTIDE SEQUENCE [LARGE SCALE GENOMIC DNA]</scope>
    <source>
        <strain evidence="10 11">DSM 18839</strain>
    </source>
</reference>
<dbReference type="InterPro" id="IPR000489">
    <property type="entry name" value="Pterin-binding_dom"/>
</dbReference>
<accession>A0A8G2BEQ7</accession>
<evidence type="ECO:0000256" key="2">
    <source>
        <dbReference type="ARBA" id="ARBA00001946"/>
    </source>
</evidence>
<dbReference type="EC" id="2.5.1.15" evidence="4"/>
<dbReference type="Proteomes" id="UP000198615">
    <property type="component" value="Unassembled WGS sequence"/>
</dbReference>
<evidence type="ECO:0000256" key="3">
    <source>
        <dbReference type="ARBA" id="ARBA00004763"/>
    </source>
</evidence>
<dbReference type="GO" id="GO:0046656">
    <property type="term" value="P:folic acid biosynthetic process"/>
    <property type="evidence" value="ECO:0007669"/>
    <property type="project" value="UniProtKB-KW"/>
</dbReference>
<dbReference type="Pfam" id="PF00809">
    <property type="entry name" value="Pterin_bind"/>
    <property type="match status" value="1"/>
</dbReference>
<evidence type="ECO:0000259" key="9">
    <source>
        <dbReference type="PROSITE" id="PS50972"/>
    </source>
</evidence>
<comment type="pathway">
    <text evidence="3">Cofactor biosynthesis; tetrahydrofolate biosynthesis; 7,8-dihydrofolate from 2-amino-4-hydroxy-6-hydroxymethyl-7,8-dihydropteridine diphosphate and 4-aminobenzoate: step 1/2.</text>
</comment>
<comment type="cofactor">
    <cofactor evidence="2">
        <name>Mg(2+)</name>
        <dbReference type="ChEBI" id="CHEBI:18420"/>
    </cofactor>
</comment>
<dbReference type="CDD" id="cd00739">
    <property type="entry name" value="DHPS"/>
    <property type="match status" value="1"/>
</dbReference>
<dbReference type="PROSITE" id="PS50972">
    <property type="entry name" value="PTERIN_BINDING"/>
    <property type="match status" value="1"/>
</dbReference>
<proteinExistence type="predicted"/>
<dbReference type="PROSITE" id="PS00792">
    <property type="entry name" value="DHPS_1"/>
    <property type="match status" value="1"/>
</dbReference>
<dbReference type="GO" id="GO:0004156">
    <property type="term" value="F:dihydropteroate synthase activity"/>
    <property type="evidence" value="ECO:0007669"/>
    <property type="project" value="UniProtKB-EC"/>
</dbReference>
<protein>
    <recommendedName>
        <fullName evidence="4">dihydropteroate synthase</fullName>
        <ecNumber evidence="4">2.5.1.15</ecNumber>
    </recommendedName>
</protein>